<dbReference type="InterPro" id="IPR019832">
    <property type="entry name" value="Mn/Fe_SOD_C"/>
</dbReference>
<evidence type="ECO:0000313" key="7">
    <source>
        <dbReference type="EMBL" id="THF53416.1"/>
    </source>
</evidence>
<reference evidence="7 8" key="1">
    <citation type="submission" date="2019-04" db="EMBL/GenBank/DDBJ databases">
        <title>Flavobacterium sp. nov. isolated from construction timber.</title>
        <authorList>
            <person name="Lin S.-Y."/>
            <person name="Chang C.-T."/>
            <person name="Young C.-C."/>
        </authorList>
    </citation>
    <scope>NUCLEOTIDE SEQUENCE [LARGE SCALE GENOMIC DNA]</scope>
    <source>
        <strain evidence="7 8">CC-CTC003</strain>
    </source>
</reference>
<dbReference type="Gene3D" id="3.55.40.20">
    <property type="entry name" value="Iron/manganese superoxide dismutase, C-terminal domain"/>
    <property type="match status" value="1"/>
</dbReference>
<evidence type="ECO:0000259" key="6">
    <source>
        <dbReference type="Pfam" id="PF02777"/>
    </source>
</evidence>
<dbReference type="Pfam" id="PF02777">
    <property type="entry name" value="Sod_Fe_C"/>
    <property type="match status" value="1"/>
</dbReference>
<dbReference type="PRINTS" id="PR01703">
    <property type="entry name" value="MNSODISMTASE"/>
</dbReference>
<feature type="domain" description="Manganese/iron superoxide dismutase N-terminal" evidence="5">
    <location>
        <begin position="57"/>
        <end position="140"/>
    </location>
</feature>
<dbReference type="SUPFAM" id="SSF54719">
    <property type="entry name" value="Fe,Mn superoxide dismutase (SOD), C-terminal domain"/>
    <property type="match status" value="1"/>
</dbReference>
<dbReference type="AlphaFoldDB" id="A0A4V3W920"/>
<evidence type="ECO:0000259" key="5">
    <source>
        <dbReference type="Pfam" id="PF00081"/>
    </source>
</evidence>
<keyword evidence="3" id="KW-0479">Metal-binding</keyword>
<evidence type="ECO:0000256" key="2">
    <source>
        <dbReference type="ARBA" id="ARBA00012682"/>
    </source>
</evidence>
<dbReference type="SUPFAM" id="SSF46609">
    <property type="entry name" value="Fe,Mn superoxide dismutase (SOD), N-terminal domain"/>
    <property type="match status" value="1"/>
</dbReference>
<dbReference type="Gene3D" id="1.10.287.990">
    <property type="entry name" value="Fe,Mn superoxide dismutase (SOD) domain"/>
    <property type="match status" value="1"/>
</dbReference>
<dbReference type="InterPro" id="IPR019831">
    <property type="entry name" value="Mn/Fe_SOD_N"/>
</dbReference>
<dbReference type="GO" id="GO:0005737">
    <property type="term" value="C:cytoplasm"/>
    <property type="evidence" value="ECO:0007669"/>
    <property type="project" value="TreeGrafter"/>
</dbReference>
<dbReference type="PANTHER" id="PTHR43595">
    <property type="entry name" value="37S RIBOSOMAL PROTEIN S26, MITOCHONDRIAL"/>
    <property type="match status" value="1"/>
</dbReference>
<dbReference type="GO" id="GO:0046872">
    <property type="term" value="F:metal ion binding"/>
    <property type="evidence" value="ECO:0007669"/>
    <property type="project" value="UniProtKB-KW"/>
</dbReference>
<accession>A0A4V3W920</accession>
<dbReference type="Proteomes" id="UP000307507">
    <property type="component" value="Unassembled WGS sequence"/>
</dbReference>
<keyword evidence="4" id="KW-0560">Oxidoreductase</keyword>
<dbReference type="EC" id="1.15.1.1" evidence="2"/>
<dbReference type="InterPro" id="IPR001189">
    <property type="entry name" value="Mn/Fe_SOD"/>
</dbReference>
<proteinExistence type="inferred from homology"/>
<evidence type="ECO:0000256" key="1">
    <source>
        <dbReference type="ARBA" id="ARBA00008714"/>
    </source>
</evidence>
<evidence type="ECO:0000313" key="8">
    <source>
        <dbReference type="Proteomes" id="UP000307507"/>
    </source>
</evidence>
<dbReference type="PROSITE" id="PS00088">
    <property type="entry name" value="SOD_MN"/>
    <property type="match status" value="1"/>
</dbReference>
<protein>
    <recommendedName>
        <fullName evidence="2">superoxide dismutase</fullName>
        <ecNumber evidence="2">1.15.1.1</ecNumber>
    </recommendedName>
</protein>
<gene>
    <name evidence="7" type="ORF">E6C50_04220</name>
</gene>
<dbReference type="OrthoDB" id="9803125at2"/>
<dbReference type="FunFam" id="3.55.40.20:FF:000001">
    <property type="entry name" value="Superoxide dismutase"/>
    <property type="match status" value="1"/>
</dbReference>
<evidence type="ECO:0000256" key="3">
    <source>
        <dbReference type="ARBA" id="ARBA00022723"/>
    </source>
</evidence>
<evidence type="ECO:0000256" key="4">
    <source>
        <dbReference type="ARBA" id="ARBA00023002"/>
    </source>
</evidence>
<dbReference type="PROSITE" id="PS51257">
    <property type="entry name" value="PROKAR_LIPOPROTEIN"/>
    <property type="match status" value="1"/>
</dbReference>
<dbReference type="EMBL" id="SSNZ01000001">
    <property type="protein sequence ID" value="THF53416.1"/>
    <property type="molecule type" value="Genomic_DNA"/>
</dbReference>
<keyword evidence="8" id="KW-1185">Reference proteome</keyword>
<dbReference type="RefSeq" id="WP_136401939.1">
    <property type="nucleotide sequence ID" value="NZ_SSNZ01000001.1"/>
</dbReference>
<dbReference type="InterPro" id="IPR019833">
    <property type="entry name" value="Mn/Fe_SOD_BS"/>
</dbReference>
<sequence length="262" mass="28910">MKNSKILIAGFLFSTLLFSCKDKNKLEEVVEIPDPVEQTKTATPVGNPADVKADPGTFQMKGLPYAYDALAPYIDAKTVEIHYSKHHVGYANNLNKAIAGTALEKQTIEDILTKLDMENKAVRNNAGGYYNHNLYWEIMAPKAGGEPKGAIADAITKTFGSFENFKTQFSDAGAKQFGSGWAWLVVDKAGNLVVGSTPNQDNPLMPNVGISGTPILGMDVWEHAYYLNYQNKRADYITAFFNLINWDAVSKKYDDAQAKIKK</sequence>
<dbReference type="GO" id="GO:0004784">
    <property type="term" value="F:superoxide dismutase activity"/>
    <property type="evidence" value="ECO:0007669"/>
    <property type="project" value="UniProtKB-EC"/>
</dbReference>
<feature type="domain" description="Manganese/iron superoxide dismutase C-terminal" evidence="6">
    <location>
        <begin position="147"/>
        <end position="251"/>
    </location>
</feature>
<dbReference type="InterPro" id="IPR036324">
    <property type="entry name" value="Mn/Fe_SOD_N_sf"/>
</dbReference>
<dbReference type="Pfam" id="PF00081">
    <property type="entry name" value="Sod_Fe_N"/>
    <property type="match status" value="1"/>
</dbReference>
<organism evidence="7 8">
    <name type="scientific">Flavobacterium supellecticarium</name>
    <dbReference type="NCBI Taxonomy" id="2565924"/>
    <lineage>
        <taxon>Bacteria</taxon>
        <taxon>Pseudomonadati</taxon>
        <taxon>Bacteroidota</taxon>
        <taxon>Flavobacteriia</taxon>
        <taxon>Flavobacteriales</taxon>
        <taxon>Flavobacteriaceae</taxon>
        <taxon>Flavobacterium</taxon>
    </lineage>
</organism>
<dbReference type="PANTHER" id="PTHR43595:SF2">
    <property type="entry name" value="SMALL RIBOSOMAL SUBUNIT PROTEIN MS42"/>
    <property type="match status" value="1"/>
</dbReference>
<name>A0A4V3W920_9FLAO</name>
<dbReference type="InterPro" id="IPR036314">
    <property type="entry name" value="SOD_C_sf"/>
</dbReference>
<comment type="similarity">
    <text evidence="1">Belongs to the iron/manganese superoxide dismutase family.</text>
</comment>
<comment type="caution">
    <text evidence="7">The sequence shown here is derived from an EMBL/GenBank/DDBJ whole genome shotgun (WGS) entry which is preliminary data.</text>
</comment>